<reference evidence="8 9" key="1">
    <citation type="journal article" date="2017" name="PLoS Biol.">
        <title>The sea cucumber genome provides insights into morphological evolution and visceral regeneration.</title>
        <authorList>
            <person name="Zhang X."/>
            <person name="Sun L."/>
            <person name="Yuan J."/>
            <person name="Sun Y."/>
            <person name="Gao Y."/>
            <person name="Zhang L."/>
            <person name="Li S."/>
            <person name="Dai H."/>
            <person name="Hamel J.F."/>
            <person name="Liu C."/>
            <person name="Yu Y."/>
            <person name="Liu S."/>
            <person name="Lin W."/>
            <person name="Guo K."/>
            <person name="Jin S."/>
            <person name="Xu P."/>
            <person name="Storey K.B."/>
            <person name="Huan P."/>
            <person name="Zhang T."/>
            <person name="Zhou Y."/>
            <person name="Zhang J."/>
            <person name="Lin C."/>
            <person name="Li X."/>
            <person name="Xing L."/>
            <person name="Huo D."/>
            <person name="Sun M."/>
            <person name="Wang L."/>
            <person name="Mercier A."/>
            <person name="Li F."/>
            <person name="Yang H."/>
            <person name="Xiang J."/>
        </authorList>
    </citation>
    <scope>NUCLEOTIDE SEQUENCE [LARGE SCALE GENOMIC DNA]</scope>
    <source>
        <strain evidence="8">Shaxun</strain>
        <tissue evidence="8">Muscle</tissue>
    </source>
</reference>
<dbReference type="Pfam" id="PF08572">
    <property type="entry name" value="PRP3"/>
    <property type="match status" value="1"/>
</dbReference>
<keyword evidence="9" id="KW-1185">Reference proteome</keyword>
<dbReference type="Pfam" id="PF06544">
    <property type="entry name" value="Prp3_C"/>
    <property type="match status" value="1"/>
</dbReference>
<feature type="compositionally biased region" description="Basic and acidic residues" evidence="5">
    <location>
        <begin position="31"/>
        <end position="51"/>
    </location>
</feature>
<evidence type="ECO:0000256" key="5">
    <source>
        <dbReference type="SAM" id="MobiDB-lite"/>
    </source>
</evidence>
<dbReference type="PANTHER" id="PTHR14212:SF0">
    <property type="entry name" value="U4_U6 SMALL NUCLEAR RIBONUCLEOPROTEIN PRP3"/>
    <property type="match status" value="1"/>
</dbReference>
<dbReference type="EMBL" id="MRZV01002253">
    <property type="protein sequence ID" value="PIK34192.1"/>
    <property type="molecule type" value="Genomic_DNA"/>
</dbReference>
<dbReference type="OrthoDB" id="10264544at2759"/>
<evidence type="ECO:0000256" key="1">
    <source>
        <dbReference type="ARBA" id="ARBA00004123"/>
    </source>
</evidence>
<dbReference type="GO" id="GO:0000398">
    <property type="term" value="P:mRNA splicing, via spliceosome"/>
    <property type="evidence" value="ECO:0007669"/>
    <property type="project" value="InterPro"/>
</dbReference>
<gene>
    <name evidence="8" type="ORF">BSL78_28979</name>
</gene>
<accession>A0A2G8JEN1</accession>
<evidence type="ECO:0000259" key="6">
    <source>
        <dbReference type="Pfam" id="PF06544"/>
    </source>
</evidence>
<dbReference type="CDD" id="cd24162">
    <property type="entry name" value="Prp3_C"/>
    <property type="match status" value="1"/>
</dbReference>
<keyword evidence="2" id="KW-0507">mRNA processing</keyword>
<evidence type="ECO:0000259" key="7">
    <source>
        <dbReference type="Pfam" id="PF08572"/>
    </source>
</evidence>
<feature type="compositionally biased region" description="Basic and acidic residues" evidence="5">
    <location>
        <begin position="82"/>
        <end position="102"/>
    </location>
</feature>
<comment type="caution">
    <text evidence="8">The sequence shown here is derived from an EMBL/GenBank/DDBJ whole genome shotgun (WGS) entry which is preliminary data.</text>
</comment>
<dbReference type="GO" id="GO:0046540">
    <property type="term" value="C:U4/U6 x U5 tri-snRNP complex"/>
    <property type="evidence" value="ECO:0007669"/>
    <property type="project" value="InterPro"/>
</dbReference>
<keyword evidence="3" id="KW-0508">mRNA splicing</keyword>
<dbReference type="STRING" id="307972.A0A2G8JEN1"/>
<feature type="region of interest" description="Disordered" evidence="5">
    <location>
        <begin position="1"/>
        <end position="51"/>
    </location>
</feature>
<keyword evidence="8" id="KW-0687">Ribonucleoprotein</keyword>
<dbReference type="InterPro" id="IPR010541">
    <property type="entry name" value="Prp3_C"/>
</dbReference>
<keyword evidence="4" id="KW-0539">Nucleus</keyword>
<feature type="domain" description="Pre-mRNA-splicing factor 3" evidence="7">
    <location>
        <begin position="1"/>
        <end position="98"/>
    </location>
</feature>
<dbReference type="InterPro" id="IPR027104">
    <property type="entry name" value="Prp3"/>
</dbReference>
<organism evidence="8 9">
    <name type="scientific">Stichopus japonicus</name>
    <name type="common">Sea cucumber</name>
    <dbReference type="NCBI Taxonomy" id="307972"/>
    <lineage>
        <taxon>Eukaryota</taxon>
        <taxon>Metazoa</taxon>
        <taxon>Echinodermata</taxon>
        <taxon>Eleutherozoa</taxon>
        <taxon>Echinozoa</taxon>
        <taxon>Holothuroidea</taxon>
        <taxon>Aspidochirotacea</taxon>
        <taxon>Aspidochirotida</taxon>
        <taxon>Stichopodidae</taxon>
        <taxon>Apostichopus</taxon>
    </lineage>
</organism>
<feature type="region of interest" description="Disordered" evidence="5">
    <location>
        <begin position="82"/>
        <end position="110"/>
    </location>
</feature>
<sequence>MQPPAEPTKPVEIPIYLTKKEQKKLRRQRRRETQREQSEKIRLGLEPPPEPKVRMANLMRVLGTEAVQDPTKVEAHVRAQMEKRQKTHEEANAARKLTDAQRKEKKMRKIKEDTSLGVNVALYRVKDFRNPAKKFKVEANCKQLHMTGAVVLHKDVNVVVVEGGPKQQKKFQRLMLHRIKWNDDKRKMMVRYVFYCRFSLFNEKQKISHINEWD</sequence>
<name>A0A2G8JEN1_STIJA</name>
<feature type="domain" description="Small nuclear ribonucleoprotein Prp3 C-terminal" evidence="6">
    <location>
        <begin position="121"/>
        <end position="198"/>
    </location>
</feature>
<dbReference type="Proteomes" id="UP000230750">
    <property type="component" value="Unassembled WGS sequence"/>
</dbReference>
<evidence type="ECO:0000313" key="9">
    <source>
        <dbReference type="Proteomes" id="UP000230750"/>
    </source>
</evidence>
<dbReference type="AlphaFoldDB" id="A0A2G8JEN1"/>
<comment type="subcellular location">
    <subcellularLocation>
        <location evidence="1">Nucleus</location>
    </subcellularLocation>
</comment>
<protein>
    <submittedName>
        <fullName evidence="8">Putative U4/U6 small nuclear ribonucleoprotein Prp3</fullName>
    </submittedName>
</protein>
<evidence type="ECO:0000256" key="3">
    <source>
        <dbReference type="ARBA" id="ARBA00023187"/>
    </source>
</evidence>
<dbReference type="PANTHER" id="PTHR14212">
    <property type="entry name" value="U4/U6-ASSOCIATED RNA SPLICING FACTOR-RELATED"/>
    <property type="match status" value="1"/>
</dbReference>
<feature type="non-terminal residue" evidence="8">
    <location>
        <position position="214"/>
    </location>
</feature>
<feature type="compositionally biased region" description="Basic residues" evidence="5">
    <location>
        <begin position="21"/>
        <end position="30"/>
    </location>
</feature>
<evidence type="ECO:0000256" key="4">
    <source>
        <dbReference type="ARBA" id="ARBA00023242"/>
    </source>
</evidence>
<evidence type="ECO:0000313" key="8">
    <source>
        <dbReference type="EMBL" id="PIK34192.1"/>
    </source>
</evidence>
<evidence type="ECO:0000256" key="2">
    <source>
        <dbReference type="ARBA" id="ARBA00022664"/>
    </source>
</evidence>
<proteinExistence type="predicted"/>
<dbReference type="InterPro" id="IPR013881">
    <property type="entry name" value="Pre-mRNA_splic_Prp3_dom"/>
</dbReference>